<dbReference type="Gene3D" id="3.30.300.30">
    <property type="match status" value="1"/>
</dbReference>
<protein>
    <submittedName>
        <fullName evidence="1">Uncharacterized protein</fullName>
    </submittedName>
</protein>
<dbReference type="AlphaFoldDB" id="A0AAV0M1F6"/>
<sequence>VRAPNSSLSEASVQTFIAAQVAPYKKLRRVTFVDKVPRSGAGKILRRQLIEQVRSQT</sequence>
<dbReference type="SUPFAM" id="SSF56801">
    <property type="entry name" value="Acetyl-CoA synthetase-like"/>
    <property type="match status" value="1"/>
</dbReference>
<dbReference type="Proteomes" id="UP001154282">
    <property type="component" value="Unassembled WGS sequence"/>
</dbReference>
<name>A0AAV0M1F6_9ROSI</name>
<keyword evidence="2" id="KW-1185">Reference proteome</keyword>
<dbReference type="InterPro" id="IPR045851">
    <property type="entry name" value="AMP-bd_C_sf"/>
</dbReference>
<dbReference type="EMBL" id="CAMGYJ010000006">
    <property type="protein sequence ID" value="CAI0440215.1"/>
    <property type="molecule type" value="Genomic_DNA"/>
</dbReference>
<gene>
    <name evidence="1" type="ORF">LITE_LOCUS26441</name>
</gene>
<proteinExistence type="predicted"/>
<reference evidence="1" key="1">
    <citation type="submission" date="2022-08" db="EMBL/GenBank/DDBJ databases">
        <authorList>
            <person name="Gutierrez-Valencia J."/>
        </authorList>
    </citation>
    <scope>NUCLEOTIDE SEQUENCE</scope>
</reference>
<accession>A0AAV0M1F6</accession>
<organism evidence="1 2">
    <name type="scientific">Linum tenue</name>
    <dbReference type="NCBI Taxonomy" id="586396"/>
    <lineage>
        <taxon>Eukaryota</taxon>
        <taxon>Viridiplantae</taxon>
        <taxon>Streptophyta</taxon>
        <taxon>Embryophyta</taxon>
        <taxon>Tracheophyta</taxon>
        <taxon>Spermatophyta</taxon>
        <taxon>Magnoliopsida</taxon>
        <taxon>eudicotyledons</taxon>
        <taxon>Gunneridae</taxon>
        <taxon>Pentapetalae</taxon>
        <taxon>rosids</taxon>
        <taxon>fabids</taxon>
        <taxon>Malpighiales</taxon>
        <taxon>Linaceae</taxon>
        <taxon>Linum</taxon>
    </lineage>
</organism>
<evidence type="ECO:0000313" key="2">
    <source>
        <dbReference type="Proteomes" id="UP001154282"/>
    </source>
</evidence>
<comment type="caution">
    <text evidence="1">The sequence shown here is derived from an EMBL/GenBank/DDBJ whole genome shotgun (WGS) entry which is preliminary data.</text>
</comment>
<feature type="non-terminal residue" evidence="1">
    <location>
        <position position="1"/>
    </location>
</feature>
<evidence type="ECO:0000313" key="1">
    <source>
        <dbReference type="EMBL" id="CAI0440215.1"/>
    </source>
</evidence>